<evidence type="ECO:0000313" key="10">
    <source>
        <dbReference type="EMBL" id="EFN88624.1"/>
    </source>
</evidence>
<keyword evidence="4" id="KW-0812">Transmembrane</keyword>
<evidence type="ECO:0000256" key="8">
    <source>
        <dbReference type="ARBA" id="ARBA00023136"/>
    </source>
</evidence>
<name>E2B6P0_HARSA</name>
<feature type="region of interest" description="Disordered" evidence="9">
    <location>
        <begin position="192"/>
        <end position="242"/>
    </location>
</feature>
<feature type="compositionally biased region" description="Low complexity" evidence="9">
    <location>
        <begin position="230"/>
        <end position="242"/>
    </location>
</feature>
<dbReference type="STRING" id="610380.E2B6P0"/>
<dbReference type="Proteomes" id="UP000008237">
    <property type="component" value="Unassembled WGS sequence"/>
</dbReference>
<dbReference type="PANTHER" id="PTHR16514:SF3">
    <property type="entry name" value="LOW-DENSITY LIPOPROTEIN RECEPTOR CLASS A DOMAIN-CONTAINING PROTEIN 4-LIKE ISOFORM X1"/>
    <property type="match status" value="1"/>
</dbReference>
<keyword evidence="8" id="KW-0472">Membrane</keyword>
<comment type="similarity">
    <text evidence="3">Belongs to the PMEPA1 family.</text>
</comment>
<protein>
    <submittedName>
        <fullName evidence="10">Uncharacterized protein C18orf1-like protein</fullName>
    </submittedName>
</protein>
<dbReference type="EMBL" id="GL446000">
    <property type="protein sequence ID" value="EFN88624.1"/>
    <property type="molecule type" value="Genomic_DNA"/>
</dbReference>
<dbReference type="OrthoDB" id="10038550at2759"/>
<evidence type="ECO:0000256" key="2">
    <source>
        <dbReference type="ARBA" id="ARBA00004190"/>
    </source>
</evidence>
<evidence type="ECO:0000256" key="5">
    <source>
        <dbReference type="ARBA" id="ARBA00022700"/>
    </source>
</evidence>
<evidence type="ECO:0000256" key="4">
    <source>
        <dbReference type="ARBA" id="ARBA00022692"/>
    </source>
</evidence>
<dbReference type="GO" id="GO:0000139">
    <property type="term" value="C:Golgi membrane"/>
    <property type="evidence" value="ECO:0007669"/>
    <property type="project" value="TreeGrafter"/>
</dbReference>
<dbReference type="GO" id="GO:0031901">
    <property type="term" value="C:early endosome membrane"/>
    <property type="evidence" value="ECO:0007669"/>
    <property type="project" value="UniProtKB-SubCell"/>
</dbReference>
<evidence type="ECO:0000256" key="9">
    <source>
        <dbReference type="SAM" id="MobiDB-lite"/>
    </source>
</evidence>
<feature type="compositionally biased region" description="Gly residues" evidence="9">
    <location>
        <begin position="13"/>
        <end position="33"/>
    </location>
</feature>
<dbReference type="AlphaFoldDB" id="E2B6P0"/>
<dbReference type="GO" id="GO:0009968">
    <property type="term" value="P:negative regulation of signal transduction"/>
    <property type="evidence" value="ECO:0007669"/>
    <property type="project" value="UniProtKB-KW"/>
</dbReference>
<keyword evidence="7" id="KW-1133">Transmembrane helix</keyword>
<comment type="subcellular location">
    <subcellularLocation>
        <location evidence="1">Early endosome membrane</location>
    </subcellularLocation>
    <subcellularLocation>
        <location evidence="2">Endosome membrane</location>
        <topology evidence="2">Single-pass membrane protein</topology>
    </subcellularLocation>
</comment>
<evidence type="ECO:0000256" key="7">
    <source>
        <dbReference type="ARBA" id="ARBA00022989"/>
    </source>
</evidence>
<proteinExistence type="inferred from homology"/>
<keyword evidence="11" id="KW-1185">Reference proteome</keyword>
<accession>E2B6P0</accession>
<evidence type="ECO:0000256" key="6">
    <source>
        <dbReference type="ARBA" id="ARBA00022753"/>
    </source>
</evidence>
<organism evidence="11">
    <name type="scientific">Harpegnathos saltator</name>
    <name type="common">Jerdon's jumping ant</name>
    <dbReference type="NCBI Taxonomy" id="610380"/>
    <lineage>
        <taxon>Eukaryota</taxon>
        <taxon>Metazoa</taxon>
        <taxon>Ecdysozoa</taxon>
        <taxon>Arthropoda</taxon>
        <taxon>Hexapoda</taxon>
        <taxon>Insecta</taxon>
        <taxon>Pterygota</taxon>
        <taxon>Neoptera</taxon>
        <taxon>Endopterygota</taxon>
        <taxon>Hymenoptera</taxon>
        <taxon>Apocrita</taxon>
        <taxon>Aculeata</taxon>
        <taxon>Formicoidea</taxon>
        <taxon>Formicidae</taxon>
        <taxon>Ponerinae</taxon>
        <taxon>Ponerini</taxon>
        <taxon>Harpegnathos</taxon>
    </lineage>
</organism>
<dbReference type="InParanoid" id="E2B6P0"/>
<keyword evidence="6" id="KW-0967">Endosome</keyword>
<evidence type="ECO:0000256" key="3">
    <source>
        <dbReference type="ARBA" id="ARBA00009908"/>
    </source>
</evidence>
<dbReference type="PANTHER" id="PTHR16514">
    <property type="entry name" value="LOW DENSITY LIPOPROTEIN RECEPTOR CLASS A DOMAIN-CONTAINING 4A"/>
    <property type="match status" value="1"/>
</dbReference>
<reference evidence="10 11" key="1">
    <citation type="journal article" date="2010" name="Science">
        <title>Genomic comparison of the ants Camponotus floridanus and Harpegnathos saltator.</title>
        <authorList>
            <person name="Bonasio R."/>
            <person name="Zhang G."/>
            <person name="Ye C."/>
            <person name="Mutti N.S."/>
            <person name="Fang X."/>
            <person name="Qin N."/>
            <person name="Donahue G."/>
            <person name="Yang P."/>
            <person name="Li Q."/>
            <person name="Li C."/>
            <person name="Zhang P."/>
            <person name="Huang Z."/>
            <person name="Berger S.L."/>
            <person name="Reinberg D."/>
            <person name="Wang J."/>
            <person name="Liebig J."/>
        </authorList>
    </citation>
    <scope>NUCLEOTIDE SEQUENCE [LARGE SCALE GENOMIC DNA]</scope>
    <source>
        <strain evidence="10 11">R22 G/1</strain>
    </source>
</reference>
<feature type="compositionally biased region" description="Basic residues" evidence="9">
    <location>
        <begin position="210"/>
        <end position="229"/>
    </location>
</feature>
<feature type="region of interest" description="Disordered" evidence="9">
    <location>
        <begin position="99"/>
        <end position="132"/>
    </location>
</feature>
<evidence type="ECO:0000313" key="11">
    <source>
        <dbReference type="Proteomes" id="UP000008237"/>
    </source>
</evidence>
<dbReference type="GO" id="GO:0070412">
    <property type="term" value="F:R-SMAD binding"/>
    <property type="evidence" value="ECO:0007669"/>
    <property type="project" value="InterPro"/>
</dbReference>
<gene>
    <name evidence="10" type="ORF">EAI_10929</name>
</gene>
<keyword evidence="5" id="KW-0734">Signal transduction inhibitor</keyword>
<feature type="region of interest" description="Disordered" evidence="9">
    <location>
        <begin position="1"/>
        <end position="33"/>
    </location>
</feature>
<dbReference type="OMA" id="VMIAVQR"/>
<sequence length="242" mass="26561">MLSVTQGMEVGSSGHGAHGGLGGDPSGAVGGGGGGGGEVMIAVQRDRAIRMGSVRQDLVLDLPPRLQLPDGEERPYGAHMGLHLRDPEQESEIYQKCVRPPPNRTVFDSESPPPYRSHSGLVTDTPGERLMRSNSAGSSLLKVFRRFPHSGGSTPAASVVVPSRRPAMSNYSESSSNLSNLSSSNLSNLTVVPCETEESRQEQQQQQQQQHHHHHHHHHHHQHHQHNHHQQQQQQQQQQQNV</sequence>
<dbReference type="InterPro" id="IPR043445">
    <property type="entry name" value="TMEPAI/LRAD4"/>
</dbReference>
<evidence type="ECO:0000256" key="1">
    <source>
        <dbReference type="ARBA" id="ARBA00004146"/>
    </source>
</evidence>